<proteinExistence type="predicted"/>
<keyword evidence="8" id="KW-1185">Reference proteome</keyword>
<feature type="transmembrane region" description="Helical" evidence="5">
    <location>
        <begin position="78"/>
        <end position="98"/>
    </location>
</feature>
<evidence type="ECO:0000256" key="4">
    <source>
        <dbReference type="ARBA" id="ARBA00023136"/>
    </source>
</evidence>
<dbReference type="PANTHER" id="PTHR11863">
    <property type="entry name" value="STEROL DESATURASE"/>
    <property type="match status" value="1"/>
</dbReference>
<keyword evidence="2 5" id="KW-0812">Transmembrane</keyword>
<evidence type="ECO:0000313" key="8">
    <source>
        <dbReference type="Proteomes" id="UP001521137"/>
    </source>
</evidence>
<evidence type="ECO:0000256" key="2">
    <source>
        <dbReference type="ARBA" id="ARBA00022692"/>
    </source>
</evidence>
<dbReference type="InterPro" id="IPR050307">
    <property type="entry name" value="Sterol_Desaturase_Related"/>
</dbReference>
<sequence length="258" mass="29731">MPTPLEVLLDPLSLGLLTLYAIIIVLEALFPARKLPAVKGWYLRSAGVFIVYFYLSTYLPMIWDQYLIPYQLIDLSHINHYVGTFVALVLFELFVYVWHRTMHQTKWLWLTFHQMHHSAERLDTFGTFYYSPLDMAGFTFLGSLTLALGVGLSAEAITLFLYVSMFLVLFQHANIKTPRWIGYLIQRPESHSVHHQKGVHAYNYSDFPIFDILFGTFKNPKEFNDDIGFYDGASARIGEMLIAKDVYKPEAKNASELA</sequence>
<feature type="transmembrane region" description="Helical" evidence="5">
    <location>
        <begin position="128"/>
        <end position="150"/>
    </location>
</feature>
<dbReference type="RefSeq" id="WP_235310427.1">
    <property type="nucleotide sequence ID" value="NZ_JAKGAS010000001.1"/>
</dbReference>
<feature type="domain" description="Fatty acid hydroxylase" evidence="6">
    <location>
        <begin position="85"/>
        <end position="216"/>
    </location>
</feature>
<accession>A0ABS9D1Y2</accession>
<evidence type="ECO:0000259" key="6">
    <source>
        <dbReference type="Pfam" id="PF04116"/>
    </source>
</evidence>
<evidence type="ECO:0000256" key="5">
    <source>
        <dbReference type="SAM" id="Phobius"/>
    </source>
</evidence>
<feature type="transmembrane region" description="Helical" evidence="5">
    <location>
        <begin position="156"/>
        <end position="175"/>
    </location>
</feature>
<keyword evidence="3 5" id="KW-1133">Transmembrane helix</keyword>
<dbReference type="Pfam" id="PF04116">
    <property type="entry name" value="FA_hydroxylase"/>
    <property type="match status" value="1"/>
</dbReference>
<evidence type="ECO:0000256" key="1">
    <source>
        <dbReference type="ARBA" id="ARBA00004370"/>
    </source>
</evidence>
<feature type="transmembrane region" description="Helical" evidence="5">
    <location>
        <begin position="12"/>
        <end position="30"/>
    </location>
</feature>
<keyword evidence="4 5" id="KW-0472">Membrane</keyword>
<protein>
    <submittedName>
        <fullName evidence="7">Sterol desaturase family protein</fullName>
    </submittedName>
</protein>
<comment type="subcellular location">
    <subcellularLocation>
        <location evidence="1">Membrane</location>
    </subcellularLocation>
</comment>
<gene>
    <name evidence="7" type="ORF">L0668_02250</name>
</gene>
<organism evidence="7 8">
    <name type="scientific">Paraglaciecola algarum</name>
    <dbReference type="NCBI Taxonomy" id="3050085"/>
    <lineage>
        <taxon>Bacteria</taxon>
        <taxon>Pseudomonadati</taxon>
        <taxon>Pseudomonadota</taxon>
        <taxon>Gammaproteobacteria</taxon>
        <taxon>Alteromonadales</taxon>
        <taxon>Alteromonadaceae</taxon>
        <taxon>Paraglaciecola</taxon>
    </lineage>
</organism>
<dbReference type="InterPro" id="IPR006694">
    <property type="entry name" value="Fatty_acid_hydroxylase"/>
</dbReference>
<dbReference type="EMBL" id="JAKGAS010000001">
    <property type="protein sequence ID" value="MCF2946910.1"/>
    <property type="molecule type" value="Genomic_DNA"/>
</dbReference>
<dbReference type="Proteomes" id="UP001521137">
    <property type="component" value="Unassembled WGS sequence"/>
</dbReference>
<reference evidence="7 8" key="1">
    <citation type="submission" date="2022-01" db="EMBL/GenBank/DDBJ databases">
        <title>Paraglaciecola sp. G1-23.</title>
        <authorList>
            <person name="Jin M.S."/>
            <person name="Han D.M."/>
            <person name="Kim H.M."/>
            <person name="Jeon C.O."/>
        </authorList>
    </citation>
    <scope>NUCLEOTIDE SEQUENCE [LARGE SCALE GENOMIC DNA]</scope>
    <source>
        <strain evidence="7 8">G1-23</strain>
    </source>
</reference>
<comment type="caution">
    <text evidence="7">The sequence shown here is derived from an EMBL/GenBank/DDBJ whole genome shotgun (WGS) entry which is preliminary data.</text>
</comment>
<evidence type="ECO:0000313" key="7">
    <source>
        <dbReference type="EMBL" id="MCF2946910.1"/>
    </source>
</evidence>
<evidence type="ECO:0000256" key="3">
    <source>
        <dbReference type="ARBA" id="ARBA00022989"/>
    </source>
</evidence>
<name>A0ABS9D1Y2_9ALTE</name>
<feature type="transmembrane region" description="Helical" evidence="5">
    <location>
        <begin position="42"/>
        <end position="63"/>
    </location>
</feature>